<dbReference type="InterPro" id="IPR039777">
    <property type="entry name" value="IFRD"/>
</dbReference>
<dbReference type="SUPFAM" id="SSF48371">
    <property type="entry name" value="ARM repeat"/>
    <property type="match status" value="1"/>
</dbReference>
<sequence length="503" mass="55840">MSSVPRAVDNIHRHSQRIRRSRPRSSNRDTPVLVDSQTVSDAEDEMEIGLIKDKLTALKTKAKEENHGNVKVDEAIVEVQNKLNEKLTERAVSSYKRNYEYLDGERSKSSIEQREAALKGITSVLAAKYDPQLYKHYDLEILHNAIAGAQSEDELTEALRAYILEAALNIDESFDFITSSTLPLLNRKLNDTADESSVNRAAYITAYSVLQYFIHVDNGGFGLDEKIEELVGVASESSVDKDNTVTLAALLGAALLLSASESRNFAIKQVLPEIVELLKDDDLHVRKTAGKLVALCYELYDFGTEQGMGTDNEQEFNGFAYTIPNVENNYLVSLLEGLINESSRSVPRREKQAHRSIFRKVLVTVEARLVPLGPRQAEYANISSGDYASDVISHLHFNSSKALPVLSWHQLLLSSALKWVYGDGLQNHVANNELIYSAIVEASTETLNFSSDAEYVTSNADPSAPIFGDPSGVRTVSSKQVDKEIRSNRYIKNREQLPGSIVG</sequence>
<dbReference type="PANTHER" id="PTHR12354">
    <property type="entry name" value="INTERFERON-RELATED DEVELOPMENTAL REGULATOR"/>
    <property type="match status" value="1"/>
</dbReference>
<dbReference type="OrthoDB" id="18978at2759"/>
<protein>
    <recommendedName>
        <fullName evidence="3">Interferon-related developmental regulator N-terminal domain-containing protein</fullName>
    </recommendedName>
</protein>
<dbReference type="InterPro" id="IPR007701">
    <property type="entry name" value="Interferon-rel_develop_reg_N"/>
</dbReference>
<dbReference type="EMBL" id="CCBN010000004">
    <property type="protein sequence ID" value="CDO53253.1"/>
    <property type="molecule type" value="Genomic_DNA"/>
</dbReference>
<feature type="compositionally biased region" description="Basic residues" evidence="2">
    <location>
        <begin position="13"/>
        <end position="25"/>
    </location>
</feature>
<gene>
    <name evidence="4" type="ORF">BN980_GECA04s06819g</name>
</gene>
<dbReference type="InterPro" id="IPR011989">
    <property type="entry name" value="ARM-like"/>
</dbReference>
<reference evidence="4" key="1">
    <citation type="submission" date="2014-03" db="EMBL/GenBank/DDBJ databases">
        <authorList>
            <person name="Casaregola S."/>
        </authorList>
    </citation>
    <scope>NUCLEOTIDE SEQUENCE [LARGE SCALE GENOMIC DNA]</scope>
    <source>
        <strain evidence="4">CLIB 918</strain>
    </source>
</reference>
<dbReference type="PANTHER" id="PTHR12354:SF1">
    <property type="entry name" value="INTERFERON-RELATED DEVELOPMENTAL REGULATOR 1"/>
    <property type="match status" value="1"/>
</dbReference>
<evidence type="ECO:0000313" key="5">
    <source>
        <dbReference type="Proteomes" id="UP000242525"/>
    </source>
</evidence>
<dbReference type="InterPro" id="IPR016024">
    <property type="entry name" value="ARM-type_fold"/>
</dbReference>
<dbReference type="Pfam" id="PF05004">
    <property type="entry name" value="IFRD"/>
    <property type="match status" value="1"/>
</dbReference>
<evidence type="ECO:0000256" key="2">
    <source>
        <dbReference type="SAM" id="MobiDB-lite"/>
    </source>
</evidence>
<dbReference type="AlphaFoldDB" id="A0A0J9X7V6"/>
<dbReference type="STRING" id="1173061.A0A0J9X7V6"/>
<feature type="domain" description="Interferon-related developmental regulator N-terminal" evidence="3">
    <location>
        <begin position="74"/>
        <end position="366"/>
    </location>
</feature>
<evidence type="ECO:0000313" key="4">
    <source>
        <dbReference type="EMBL" id="CDO53253.1"/>
    </source>
</evidence>
<dbReference type="Proteomes" id="UP000242525">
    <property type="component" value="Unassembled WGS sequence"/>
</dbReference>
<comment type="caution">
    <text evidence="4">The sequence shown here is derived from an EMBL/GenBank/DDBJ whole genome shotgun (WGS) entry which is preliminary data.</text>
</comment>
<accession>A0A0J9X7V6</accession>
<keyword evidence="5" id="KW-1185">Reference proteome</keyword>
<organism evidence="4 5">
    <name type="scientific">Geotrichum candidum</name>
    <name type="common">Oospora lactis</name>
    <name type="synonym">Dipodascus geotrichum</name>
    <dbReference type="NCBI Taxonomy" id="1173061"/>
    <lineage>
        <taxon>Eukaryota</taxon>
        <taxon>Fungi</taxon>
        <taxon>Dikarya</taxon>
        <taxon>Ascomycota</taxon>
        <taxon>Saccharomycotina</taxon>
        <taxon>Dipodascomycetes</taxon>
        <taxon>Dipodascales</taxon>
        <taxon>Dipodascaceae</taxon>
        <taxon>Geotrichum</taxon>
    </lineage>
</organism>
<proteinExistence type="inferred from homology"/>
<comment type="similarity">
    <text evidence="1">Belongs to the IFRD family.</text>
</comment>
<dbReference type="Gene3D" id="1.25.10.10">
    <property type="entry name" value="Leucine-rich Repeat Variant"/>
    <property type="match status" value="1"/>
</dbReference>
<name>A0A0J9X7V6_GEOCN</name>
<evidence type="ECO:0000259" key="3">
    <source>
        <dbReference type="Pfam" id="PF05004"/>
    </source>
</evidence>
<feature type="region of interest" description="Disordered" evidence="2">
    <location>
        <begin position="1"/>
        <end position="31"/>
    </location>
</feature>
<evidence type="ECO:0000256" key="1">
    <source>
        <dbReference type="ARBA" id="ARBA00008828"/>
    </source>
</evidence>